<feature type="region of interest" description="Disordered" evidence="1">
    <location>
        <begin position="1"/>
        <end position="59"/>
    </location>
</feature>
<feature type="region of interest" description="Disordered" evidence="1">
    <location>
        <begin position="74"/>
        <end position="133"/>
    </location>
</feature>
<proteinExistence type="predicted"/>
<dbReference type="HOGENOM" id="CLU_1224723_0_0_1"/>
<organism evidence="2 3">
    <name type="scientific">Cyphellophora europaea (strain CBS 101466)</name>
    <name type="common">Phialophora europaea</name>
    <dbReference type="NCBI Taxonomy" id="1220924"/>
    <lineage>
        <taxon>Eukaryota</taxon>
        <taxon>Fungi</taxon>
        <taxon>Dikarya</taxon>
        <taxon>Ascomycota</taxon>
        <taxon>Pezizomycotina</taxon>
        <taxon>Eurotiomycetes</taxon>
        <taxon>Chaetothyriomycetidae</taxon>
        <taxon>Chaetothyriales</taxon>
        <taxon>Cyphellophoraceae</taxon>
        <taxon>Cyphellophora</taxon>
    </lineage>
</organism>
<dbReference type="EMBL" id="KB822720">
    <property type="protein sequence ID" value="ETN40289.1"/>
    <property type="molecule type" value="Genomic_DNA"/>
</dbReference>
<reference evidence="2 3" key="1">
    <citation type="submission" date="2013-03" db="EMBL/GenBank/DDBJ databases">
        <title>The Genome Sequence of Phialophora europaea CBS 101466.</title>
        <authorList>
            <consortium name="The Broad Institute Genomics Platform"/>
            <person name="Cuomo C."/>
            <person name="de Hoog S."/>
            <person name="Gorbushina A."/>
            <person name="Walker B."/>
            <person name="Young S.K."/>
            <person name="Zeng Q."/>
            <person name="Gargeya S."/>
            <person name="Fitzgerald M."/>
            <person name="Haas B."/>
            <person name="Abouelleil A."/>
            <person name="Allen A.W."/>
            <person name="Alvarado L."/>
            <person name="Arachchi H.M."/>
            <person name="Berlin A.M."/>
            <person name="Chapman S.B."/>
            <person name="Gainer-Dewar J."/>
            <person name="Goldberg J."/>
            <person name="Griggs A."/>
            <person name="Gujja S."/>
            <person name="Hansen M."/>
            <person name="Howarth C."/>
            <person name="Imamovic A."/>
            <person name="Ireland A."/>
            <person name="Larimer J."/>
            <person name="McCowan C."/>
            <person name="Murphy C."/>
            <person name="Pearson M."/>
            <person name="Poon T.W."/>
            <person name="Priest M."/>
            <person name="Roberts A."/>
            <person name="Saif S."/>
            <person name="Shea T."/>
            <person name="Sisk P."/>
            <person name="Sykes S."/>
            <person name="Wortman J."/>
            <person name="Nusbaum C."/>
            <person name="Birren B."/>
        </authorList>
    </citation>
    <scope>NUCLEOTIDE SEQUENCE [LARGE SCALE GENOMIC DNA]</scope>
    <source>
        <strain evidence="2 3">CBS 101466</strain>
    </source>
</reference>
<accession>W2RX59</accession>
<dbReference type="RefSeq" id="XP_008717132.1">
    <property type="nucleotide sequence ID" value="XM_008718910.1"/>
</dbReference>
<dbReference type="VEuPathDB" id="FungiDB:HMPREF1541_04565"/>
<gene>
    <name evidence="2" type="ORF">HMPREF1541_04565</name>
</gene>
<feature type="compositionally biased region" description="Basic residues" evidence="1">
    <location>
        <begin position="1"/>
        <end position="10"/>
    </location>
</feature>
<keyword evidence="3" id="KW-1185">Reference proteome</keyword>
<dbReference type="AlphaFoldDB" id="W2RX59"/>
<dbReference type="Proteomes" id="UP000030752">
    <property type="component" value="Unassembled WGS sequence"/>
</dbReference>
<evidence type="ECO:0000313" key="3">
    <source>
        <dbReference type="Proteomes" id="UP000030752"/>
    </source>
</evidence>
<evidence type="ECO:0000313" key="2">
    <source>
        <dbReference type="EMBL" id="ETN40289.1"/>
    </source>
</evidence>
<dbReference type="InParanoid" id="W2RX59"/>
<dbReference type="GeneID" id="19971904"/>
<evidence type="ECO:0000256" key="1">
    <source>
        <dbReference type="SAM" id="MobiDB-lite"/>
    </source>
</evidence>
<sequence>MSTHKSRSQQRLRAQLGVRLRIPATHNQARPAVPVSPGSDDADDADDAEVSRTANESFFEPRTHKRHVVFSLDTPSPRLRFPTNPNATATVQVPRPAWRDQLQQPGAGVRPPGRNLTPYPSSPPSSPQSTLQSLQQRAHAAEKLAHRLRLERAQLEEQERAADERLEQLEEELSWLLRQVDEAERDQEDQEDAGVPVPVYGEVIVTSPSVYEWDFAGLGPGWGQEG</sequence>
<protein>
    <submittedName>
        <fullName evidence="2">Uncharacterized protein</fullName>
    </submittedName>
</protein>
<name>W2RX59_CYPE1</name>